<feature type="domain" description="RING-type" evidence="19">
    <location>
        <begin position="393"/>
        <end position="431"/>
    </location>
</feature>
<evidence type="ECO:0000256" key="9">
    <source>
        <dbReference type="ARBA" id="ARBA00022692"/>
    </source>
</evidence>
<accession>A0A4P7NLZ4</accession>
<evidence type="ECO:0000256" key="3">
    <source>
        <dbReference type="ARBA" id="ARBA00004906"/>
    </source>
</evidence>
<dbReference type="Proteomes" id="UP000294847">
    <property type="component" value="Chromosome 5"/>
</dbReference>
<evidence type="ECO:0000256" key="14">
    <source>
        <dbReference type="ARBA" id="ARBA00022927"/>
    </source>
</evidence>
<keyword evidence="9" id="KW-0812">Transmembrane</keyword>
<keyword evidence="13" id="KW-0862">Zinc</keyword>
<dbReference type="FunFam" id="3.30.40.10:FF:000395">
    <property type="entry name" value="Putative Peroxisome biosynthesis protein (Peroxin-10)"/>
    <property type="match status" value="1"/>
</dbReference>
<comment type="catalytic activity">
    <reaction evidence="1">
        <text>S-ubiquitinyl-[E2 ubiquitin-conjugating enzyme]-L-cysteine + [acceptor protein]-L-lysine = [E2 ubiquitin-conjugating enzyme]-L-cysteine + N(6)-ubiquitinyl-[acceptor protein]-L-lysine.</text>
        <dbReference type="EC" id="2.3.2.27"/>
    </reaction>
</comment>
<comment type="similarity">
    <text evidence="4">Belongs to the pex2/pex10/pex12 family.</text>
</comment>
<dbReference type="PANTHER" id="PTHR23350">
    <property type="entry name" value="PEROXISOME ASSEMBLY PROTEIN 10"/>
    <property type="match status" value="1"/>
</dbReference>
<dbReference type="PROSITE" id="PS00518">
    <property type="entry name" value="ZF_RING_1"/>
    <property type="match status" value="1"/>
</dbReference>
<dbReference type="SMART" id="SM00184">
    <property type="entry name" value="RING"/>
    <property type="match status" value="1"/>
</dbReference>
<name>A0A4P7NLZ4_PYROR</name>
<dbReference type="EC" id="2.3.2.27" evidence="5"/>
<dbReference type="InterPro" id="IPR006845">
    <property type="entry name" value="Pex_N"/>
</dbReference>
<evidence type="ECO:0000256" key="16">
    <source>
        <dbReference type="ARBA" id="ARBA00023136"/>
    </source>
</evidence>
<dbReference type="GO" id="GO:0016567">
    <property type="term" value="P:protein ubiquitination"/>
    <property type="evidence" value="ECO:0007669"/>
    <property type="project" value="UniProtKB-ARBA"/>
</dbReference>
<comment type="pathway">
    <text evidence="3">Protein modification; protein ubiquitination.</text>
</comment>
<evidence type="ECO:0000256" key="17">
    <source>
        <dbReference type="ARBA" id="ARBA00023140"/>
    </source>
</evidence>
<keyword evidence="10" id="KW-0479">Metal-binding</keyword>
<evidence type="ECO:0000256" key="6">
    <source>
        <dbReference type="ARBA" id="ARBA00022448"/>
    </source>
</evidence>
<evidence type="ECO:0000313" key="21">
    <source>
        <dbReference type="Proteomes" id="UP000294847"/>
    </source>
</evidence>
<keyword evidence="12" id="KW-0833">Ubl conjugation pathway</keyword>
<evidence type="ECO:0000256" key="5">
    <source>
        <dbReference type="ARBA" id="ARBA00012483"/>
    </source>
</evidence>
<keyword evidence="7" id="KW-0962">Peroxisome biogenesis</keyword>
<keyword evidence="15" id="KW-1133">Transmembrane helix</keyword>
<dbReference type="GO" id="GO:0016562">
    <property type="term" value="P:protein import into peroxisome matrix, receptor recycling"/>
    <property type="evidence" value="ECO:0007669"/>
    <property type="project" value="UniProtKB-ARBA"/>
</dbReference>
<keyword evidence="11" id="KW-0863">Zinc-finger</keyword>
<evidence type="ECO:0000256" key="1">
    <source>
        <dbReference type="ARBA" id="ARBA00000900"/>
    </source>
</evidence>
<protein>
    <recommendedName>
        <fullName evidence="5">RING-type E3 ubiquitin transferase</fullName>
        <ecNumber evidence="5">2.3.2.27</ecNumber>
    </recommendedName>
    <alternativeName>
        <fullName evidence="18">Peroxin-10</fullName>
    </alternativeName>
</protein>
<keyword evidence="14" id="KW-0653">Protein transport</keyword>
<evidence type="ECO:0000259" key="19">
    <source>
        <dbReference type="PROSITE" id="PS50089"/>
    </source>
</evidence>
<dbReference type="Gene3D" id="3.30.40.10">
    <property type="entry name" value="Zinc/RING finger domain, C3HC4 (zinc finger)"/>
    <property type="match status" value="1"/>
</dbReference>
<evidence type="ECO:0000256" key="7">
    <source>
        <dbReference type="ARBA" id="ARBA00022593"/>
    </source>
</evidence>
<dbReference type="InterPro" id="IPR025654">
    <property type="entry name" value="PEX2/10"/>
</dbReference>
<dbReference type="CDD" id="cd16527">
    <property type="entry name" value="RING-HC_PEX10"/>
    <property type="match status" value="1"/>
</dbReference>
<reference evidence="20 21" key="1">
    <citation type="journal article" date="2019" name="Mol. Biol. Evol.">
        <title>Blast fungal genomes show frequent chromosomal changes, gene gains and losses, and effector gene turnover.</title>
        <authorList>
            <person name="Gomez Luciano L.B."/>
            <person name="Jason Tsai I."/>
            <person name="Chuma I."/>
            <person name="Tosa Y."/>
            <person name="Chen Y.H."/>
            <person name="Li J.Y."/>
            <person name="Li M.Y."/>
            <person name="Jade Lu M.Y."/>
            <person name="Nakayashiki H."/>
            <person name="Li W.H."/>
        </authorList>
    </citation>
    <scope>NUCLEOTIDE SEQUENCE [LARGE SCALE GENOMIC DNA]</scope>
    <source>
        <strain evidence="20">MZ5-1-6</strain>
    </source>
</reference>
<dbReference type="PANTHER" id="PTHR23350:SF0">
    <property type="entry name" value="PEROXISOME BIOGENESIS FACTOR 10"/>
    <property type="match status" value="1"/>
</dbReference>
<dbReference type="VEuPathDB" id="FungiDB:M_BR32_EuGene_00017791"/>
<organism evidence="20 21">
    <name type="scientific">Pyricularia oryzae</name>
    <name type="common">Rice blast fungus</name>
    <name type="synonym">Magnaporthe oryzae</name>
    <dbReference type="NCBI Taxonomy" id="318829"/>
    <lineage>
        <taxon>Eukaryota</taxon>
        <taxon>Fungi</taxon>
        <taxon>Dikarya</taxon>
        <taxon>Ascomycota</taxon>
        <taxon>Pezizomycotina</taxon>
        <taxon>Sordariomycetes</taxon>
        <taxon>Sordariomycetidae</taxon>
        <taxon>Magnaporthales</taxon>
        <taxon>Pyriculariaceae</taxon>
        <taxon>Pyricularia</taxon>
    </lineage>
</organism>
<gene>
    <name evidence="20" type="ORF">PoMZ_12122</name>
</gene>
<keyword evidence="16" id="KW-0472">Membrane</keyword>
<dbReference type="SUPFAM" id="SSF57850">
    <property type="entry name" value="RING/U-box"/>
    <property type="match status" value="1"/>
</dbReference>
<dbReference type="Pfam" id="PF13639">
    <property type="entry name" value="zf-RING_2"/>
    <property type="match status" value="1"/>
</dbReference>
<evidence type="ECO:0000256" key="12">
    <source>
        <dbReference type="ARBA" id="ARBA00022786"/>
    </source>
</evidence>
<sequence>MSSQKQKVSATASPYPYAAAPDIIRAHQKDAYFSGVLTNQLTDLHRRFLGARSAHAWSGNARTTAELVYLALTTLIGNRTLGEEYCDLVQVEASEPAPLSILSGGPKRSSSDDGNPGRGIPGPRLPSITRRAAYITLSILVPHLFSRFMPTIRAALRRRLEARLQTLAARAGRKAQASNKGKAGEPPKLPVEAHIERYILAHLPALTSGGPWQAAALAAFYFGGAYYGLAKRIVGLRYVFTRDITAGGTQNNRAGYEVLGVLLVVQFTVQAYINARSLLAATAHTSASSQPRIEQDEENEATLEADAEDGFALREPHRHPHTFGVEVSLDHAHSYTANNFILLPGDDQNQGPTATIDISRATHTPVMPRGGARYDLANPKVMCWIKGEQQRRCTLCLEGLRDPSATPCGHVFCWSCIGDWVREKPECPLCRREALVQHILPLRAPIAA</sequence>
<evidence type="ECO:0000256" key="10">
    <source>
        <dbReference type="ARBA" id="ARBA00022723"/>
    </source>
</evidence>
<evidence type="ECO:0000256" key="18">
    <source>
        <dbReference type="ARBA" id="ARBA00041230"/>
    </source>
</evidence>
<dbReference type="AlphaFoldDB" id="A0A4P7NLZ4"/>
<keyword evidence="6" id="KW-0813">Transport</keyword>
<dbReference type="InterPro" id="IPR013083">
    <property type="entry name" value="Znf_RING/FYVE/PHD"/>
</dbReference>
<evidence type="ECO:0000256" key="2">
    <source>
        <dbReference type="ARBA" id="ARBA00004585"/>
    </source>
</evidence>
<evidence type="ECO:0000256" key="15">
    <source>
        <dbReference type="ARBA" id="ARBA00022989"/>
    </source>
</evidence>
<evidence type="ECO:0000256" key="4">
    <source>
        <dbReference type="ARBA" id="ARBA00008704"/>
    </source>
</evidence>
<dbReference type="InterPro" id="IPR017907">
    <property type="entry name" value="Znf_RING_CS"/>
</dbReference>
<dbReference type="Pfam" id="PF04757">
    <property type="entry name" value="Pex2_Pex12"/>
    <property type="match status" value="1"/>
</dbReference>
<dbReference type="PROSITE" id="PS50089">
    <property type="entry name" value="ZF_RING_2"/>
    <property type="match status" value="1"/>
</dbReference>
<proteinExistence type="inferred from homology"/>
<dbReference type="InterPro" id="IPR001841">
    <property type="entry name" value="Znf_RING"/>
</dbReference>
<dbReference type="GO" id="GO:0005778">
    <property type="term" value="C:peroxisomal membrane"/>
    <property type="evidence" value="ECO:0007669"/>
    <property type="project" value="UniProtKB-SubCell"/>
</dbReference>
<dbReference type="GO" id="GO:0008270">
    <property type="term" value="F:zinc ion binding"/>
    <property type="evidence" value="ECO:0007669"/>
    <property type="project" value="UniProtKB-KW"/>
</dbReference>
<evidence type="ECO:0000256" key="13">
    <source>
        <dbReference type="ARBA" id="ARBA00022833"/>
    </source>
</evidence>
<keyword evidence="8" id="KW-0808">Transferase</keyword>
<evidence type="ECO:0000313" key="20">
    <source>
        <dbReference type="EMBL" id="QBZ63225.1"/>
    </source>
</evidence>
<evidence type="ECO:0000256" key="8">
    <source>
        <dbReference type="ARBA" id="ARBA00022679"/>
    </source>
</evidence>
<comment type="subcellular location">
    <subcellularLocation>
        <location evidence="2">Peroxisome membrane</location>
        <topology evidence="2">Multi-pass membrane protein</topology>
    </subcellularLocation>
</comment>
<dbReference type="GO" id="GO:0061630">
    <property type="term" value="F:ubiquitin protein ligase activity"/>
    <property type="evidence" value="ECO:0007669"/>
    <property type="project" value="UniProtKB-EC"/>
</dbReference>
<evidence type="ECO:0000256" key="11">
    <source>
        <dbReference type="ARBA" id="ARBA00022771"/>
    </source>
</evidence>
<keyword evidence="17" id="KW-0576">Peroxisome</keyword>
<dbReference type="EMBL" id="CP034208">
    <property type="protein sequence ID" value="QBZ63225.1"/>
    <property type="molecule type" value="Genomic_DNA"/>
</dbReference>